<evidence type="ECO:0000313" key="8">
    <source>
        <dbReference type="EMBL" id="CAF9941013.1"/>
    </source>
</evidence>
<organism evidence="8 9">
    <name type="scientific">Imshaugia aleurites</name>
    <dbReference type="NCBI Taxonomy" id="172621"/>
    <lineage>
        <taxon>Eukaryota</taxon>
        <taxon>Fungi</taxon>
        <taxon>Dikarya</taxon>
        <taxon>Ascomycota</taxon>
        <taxon>Pezizomycotina</taxon>
        <taxon>Lecanoromycetes</taxon>
        <taxon>OSLEUM clade</taxon>
        <taxon>Lecanoromycetidae</taxon>
        <taxon>Lecanorales</taxon>
        <taxon>Lecanorineae</taxon>
        <taxon>Parmeliaceae</taxon>
        <taxon>Imshaugia</taxon>
    </lineage>
</organism>
<evidence type="ECO:0000259" key="7">
    <source>
        <dbReference type="Pfam" id="PF20684"/>
    </source>
</evidence>
<evidence type="ECO:0000256" key="5">
    <source>
        <dbReference type="ARBA" id="ARBA00038359"/>
    </source>
</evidence>
<reference evidence="8" key="1">
    <citation type="submission" date="2021-03" db="EMBL/GenBank/DDBJ databases">
        <authorList>
            <person name="Tagirdzhanova G."/>
        </authorList>
    </citation>
    <scope>NUCLEOTIDE SEQUENCE</scope>
</reference>
<gene>
    <name evidence="8" type="ORF">IMSHALPRED_002251</name>
</gene>
<dbReference type="InterPro" id="IPR052337">
    <property type="entry name" value="SAT4-like"/>
</dbReference>
<comment type="caution">
    <text evidence="8">The sequence shown here is derived from an EMBL/GenBank/DDBJ whole genome shotgun (WGS) entry which is preliminary data.</text>
</comment>
<accession>A0A8H3PHS1</accession>
<sequence length="209" mass="23013">MYVCSSVTDVLLDIAILCIPTSYIRTLNIKKSQKIGLVGIFGLGILYVPVPNLAVSLTSQRKSSCIIASIARLSYAVKYVQVNIEGNYEVNFSGPVVNMIMWSGIEACASNICANLPCYAPLLRRGPSLEHVFATLRSALKLPRSLLSRRSSPRTTFQETTSTERLANEPEVLRNFTTAEGGIHRPKHNNDLELGQIRVETTVGTKQMI</sequence>
<dbReference type="GO" id="GO:0016020">
    <property type="term" value="C:membrane"/>
    <property type="evidence" value="ECO:0007669"/>
    <property type="project" value="UniProtKB-SubCell"/>
</dbReference>
<evidence type="ECO:0000313" key="9">
    <source>
        <dbReference type="Proteomes" id="UP000664534"/>
    </source>
</evidence>
<dbReference type="EMBL" id="CAJPDT010000139">
    <property type="protein sequence ID" value="CAF9941013.1"/>
    <property type="molecule type" value="Genomic_DNA"/>
</dbReference>
<dbReference type="InterPro" id="IPR049326">
    <property type="entry name" value="Rhodopsin_dom_fungi"/>
</dbReference>
<proteinExistence type="inferred from homology"/>
<evidence type="ECO:0000256" key="4">
    <source>
        <dbReference type="ARBA" id="ARBA00023136"/>
    </source>
</evidence>
<name>A0A8H3PHS1_9LECA</name>
<feature type="transmembrane region" description="Helical" evidence="6">
    <location>
        <begin position="35"/>
        <end position="55"/>
    </location>
</feature>
<comment type="subcellular location">
    <subcellularLocation>
        <location evidence="1">Membrane</location>
        <topology evidence="1">Multi-pass membrane protein</topology>
    </subcellularLocation>
</comment>
<evidence type="ECO:0000256" key="2">
    <source>
        <dbReference type="ARBA" id="ARBA00022692"/>
    </source>
</evidence>
<evidence type="ECO:0000256" key="1">
    <source>
        <dbReference type="ARBA" id="ARBA00004141"/>
    </source>
</evidence>
<keyword evidence="2 6" id="KW-0812">Transmembrane</keyword>
<keyword evidence="3 6" id="KW-1133">Transmembrane helix</keyword>
<comment type="similarity">
    <text evidence="5">Belongs to the SAT4 family.</text>
</comment>
<dbReference type="PANTHER" id="PTHR33048:SF47">
    <property type="entry name" value="INTEGRAL MEMBRANE PROTEIN-RELATED"/>
    <property type="match status" value="1"/>
</dbReference>
<keyword evidence="9" id="KW-1185">Reference proteome</keyword>
<dbReference type="Pfam" id="PF20684">
    <property type="entry name" value="Fung_rhodopsin"/>
    <property type="match status" value="1"/>
</dbReference>
<dbReference type="PANTHER" id="PTHR33048">
    <property type="entry name" value="PTH11-LIKE INTEGRAL MEMBRANE PROTEIN (AFU_ORTHOLOGUE AFUA_5G11245)"/>
    <property type="match status" value="1"/>
</dbReference>
<dbReference type="OrthoDB" id="5398388at2759"/>
<evidence type="ECO:0000256" key="6">
    <source>
        <dbReference type="SAM" id="Phobius"/>
    </source>
</evidence>
<feature type="domain" description="Rhodopsin" evidence="7">
    <location>
        <begin position="2"/>
        <end position="125"/>
    </location>
</feature>
<protein>
    <recommendedName>
        <fullName evidence="7">Rhodopsin domain-containing protein</fullName>
    </recommendedName>
</protein>
<keyword evidence="4 6" id="KW-0472">Membrane</keyword>
<evidence type="ECO:0000256" key="3">
    <source>
        <dbReference type="ARBA" id="ARBA00022989"/>
    </source>
</evidence>
<dbReference type="Proteomes" id="UP000664534">
    <property type="component" value="Unassembled WGS sequence"/>
</dbReference>
<dbReference type="AlphaFoldDB" id="A0A8H3PHS1"/>